<protein>
    <recommendedName>
        <fullName evidence="4">Baseplate protein J-like domain-containing protein</fullName>
    </recommendedName>
</protein>
<evidence type="ECO:0008006" key="4">
    <source>
        <dbReference type="Google" id="ProtNLM"/>
    </source>
</evidence>
<proteinExistence type="predicted"/>
<organism evidence="2 3">
    <name type="scientific">Candidatus Magasanikbacteria bacterium CG10_big_fil_rev_8_21_14_0_10_43_6</name>
    <dbReference type="NCBI Taxonomy" id="1974650"/>
    <lineage>
        <taxon>Bacteria</taxon>
        <taxon>Candidatus Magasanikiibacteriota</taxon>
    </lineage>
</organism>
<dbReference type="EMBL" id="PFBZ01000195">
    <property type="protein sequence ID" value="PIT86187.1"/>
    <property type="molecule type" value="Genomic_DNA"/>
</dbReference>
<evidence type="ECO:0000313" key="3">
    <source>
        <dbReference type="Proteomes" id="UP000229362"/>
    </source>
</evidence>
<evidence type="ECO:0000313" key="2">
    <source>
        <dbReference type="EMBL" id="PIT86187.1"/>
    </source>
</evidence>
<accession>A0A2M6W055</accession>
<gene>
    <name evidence="2" type="ORF">COU33_04570</name>
</gene>
<name>A0A2M6W055_9BACT</name>
<evidence type="ECO:0000256" key="1">
    <source>
        <dbReference type="SAM" id="Phobius"/>
    </source>
</evidence>
<dbReference type="AlphaFoldDB" id="A0A2M6W055"/>
<keyword evidence="1" id="KW-0812">Transmembrane</keyword>
<keyword evidence="1" id="KW-0472">Membrane</keyword>
<dbReference type="Proteomes" id="UP000229362">
    <property type="component" value="Unassembled WGS sequence"/>
</dbReference>
<comment type="caution">
    <text evidence="2">The sequence shown here is derived from an EMBL/GenBank/DDBJ whole genome shotgun (WGS) entry which is preliminary data.</text>
</comment>
<reference evidence="3" key="1">
    <citation type="submission" date="2017-09" db="EMBL/GenBank/DDBJ databases">
        <title>Depth-based differentiation of microbial function through sediment-hosted aquifers and enrichment of novel symbionts in the deep terrestrial subsurface.</title>
        <authorList>
            <person name="Probst A.J."/>
            <person name="Ladd B."/>
            <person name="Jarett J.K."/>
            <person name="Geller-Mcgrath D.E."/>
            <person name="Sieber C.M.K."/>
            <person name="Emerson J.B."/>
            <person name="Anantharaman K."/>
            <person name="Thomas B.C."/>
            <person name="Malmstrom R."/>
            <person name="Stieglmeier M."/>
            <person name="Klingl A."/>
            <person name="Woyke T."/>
            <person name="Ryan C.M."/>
            <person name="Banfield J.F."/>
        </authorList>
    </citation>
    <scope>NUCLEOTIDE SEQUENCE [LARGE SCALE GENOMIC DNA]</scope>
</reference>
<feature type="transmembrane region" description="Helical" evidence="1">
    <location>
        <begin position="21"/>
        <end position="40"/>
    </location>
</feature>
<sequence length="381" mass="41151">MISRRQETPSSFEPPVRFYKFIAITFLVLTVALLGVVLFMSSKRATITITAKNSPEDVTVDLVLGEENPSHGVTAVVTSTVVTLDKSFSPTGDKEEVGTATGVVTLHNTSDAAQPLVKTTRLITPEGVLFRLTDAVTVPANGTVADVAVYADKEGSDSDIGPTELFTIPGLNEARQKEVYASSESAMTGGVRTVGVLSEKDIANAQKQLQVLLEEKGKTLLGSNATGTGVYAVSNFESNTDAVIGEEMSEFLLTGSARIVGVFYDKAAMTEWATMQLAKKAISDAEMLRSASETPTVTFGEYISSNNTASVHVFFDGIYTLNPESREIDKSMFFGKNRDEVRRYVLSLDHVSGVDVDLQPAWMQTVPHIHDHVSVIVKQVE</sequence>
<keyword evidence="1" id="KW-1133">Transmembrane helix</keyword>